<dbReference type="GO" id="GO:0003995">
    <property type="term" value="F:acyl-CoA dehydrogenase activity"/>
    <property type="evidence" value="ECO:0007669"/>
    <property type="project" value="TreeGrafter"/>
</dbReference>
<dbReference type="Pfam" id="PF00441">
    <property type="entry name" value="Acyl-CoA_dh_1"/>
    <property type="match status" value="1"/>
</dbReference>
<keyword evidence="11" id="KW-1185">Reference proteome</keyword>
<comment type="cofactor">
    <cofactor evidence="1 6">
        <name>FAD</name>
        <dbReference type="ChEBI" id="CHEBI:57692"/>
    </cofactor>
</comment>
<dbReference type="Gene3D" id="1.10.540.10">
    <property type="entry name" value="Acyl-CoA dehydrogenase/oxidase, N-terminal domain"/>
    <property type="match status" value="1"/>
</dbReference>
<sequence length="374" mass="41250">MTEEQLMLKDSVAKYLQDTYSAEHRVNILKQTRGYSAENWQTFADLGWLTVPFAEEDGGFGGNISDVSIIMEEFGSALVIEPFWSGVVLAGQLIARSNNDSLKKHLMPTLMSGEQLVSFAFLEPQSVFMLNHLTTTATKVGDNYLLSGEKRVVLNATADSILIPARTAGDGSSEQGISLFLVDANGPGLQRDVYRLMDGQLAMDIRFDGIQVSSARMLTAEGEAFPLISEVVSEALVALCAEAVGAMNHLYKATADYCRTREQFGVAIGTFQALQHRIVDMFMATEQCRSLLMRAQCSILDGSSDIQRDVAALKVMIGKHGRHVAEEAVQLHGGMGMSNEMPIGIYLKRLMMIDSYLGNKDHHRRQFCKLRYCA</sequence>
<protein>
    <recommendedName>
        <fullName evidence="12">Pimeloyl-CoA dehydrogenase small subunit</fullName>
    </recommendedName>
</protein>
<keyword evidence="4 6" id="KW-0274">FAD</keyword>
<dbReference type="InterPro" id="IPR046373">
    <property type="entry name" value="Acyl-CoA_Oxase/DH_mid-dom_sf"/>
</dbReference>
<dbReference type="InterPro" id="IPR037069">
    <property type="entry name" value="AcylCoA_DH/ox_N_sf"/>
</dbReference>
<dbReference type="InterPro" id="IPR013786">
    <property type="entry name" value="AcylCoA_DH/ox_N"/>
</dbReference>
<evidence type="ECO:0008006" key="12">
    <source>
        <dbReference type="Google" id="ProtNLM"/>
    </source>
</evidence>
<evidence type="ECO:0000313" key="10">
    <source>
        <dbReference type="EMBL" id="MBB5189166.1"/>
    </source>
</evidence>
<dbReference type="GO" id="GO:0050660">
    <property type="term" value="F:flavin adenine dinucleotide binding"/>
    <property type="evidence" value="ECO:0007669"/>
    <property type="project" value="InterPro"/>
</dbReference>
<dbReference type="InterPro" id="IPR009075">
    <property type="entry name" value="AcylCo_DH/oxidase_C"/>
</dbReference>
<comment type="caution">
    <text evidence="10">The sequence shown here is derived from an EMBL/GenBank/DDBJ whole genome shotgun (WGS) entry which is preliminary data.</text>
</comment>
<evidence type="ECO:0000259" key="7">
    <source>
        <dbReference type="Pfam" id="PF00441"/>
    </source>
</evidence>
<feature type="domain" description="Acyl-CoA dehydrogenase/oxidase N-terminal" evidence="9">
    <location>
        <begin position="2"/>
        <end position="114"/>
    </location>
</feature>
<reference evidence="10 11" key="1">
    <citation type="submission" date="2020-08" db="EMBL/GenBank/DDBJ databases">
        <title>Genomic Encyclopedia of Type Strains, Phase IV (KMG-IV): sequencing the most valuable type-strain genomes for metagenomic binning, comparative biology and taxonomic classification.</title>
        <authorList>
            <person name="Goeker M."/>
        </authorList>
    </citation>
    <scope>NUCLEOTIDE SEQUENCE [LARGE SCALE GENOMIC DNA]</scope>
    <source>
        <strain evidence="10 11">DSM 25701</strain>
    </source>
</reference>
<dbReference type="RefSeq" id="WP_193024038.1">
    <property type="nucleotide sequence ID" value="NZ_LJSJ01000032.1"/>
</dbReference>
<comment type="similarity">
    <text evidence="2 6">Belongs to the acyl-CoA dehydrogenase family.</text>
</comment>
<evidence type="ECO:0000256" key="2">
    <source>
        <dbReference type="ARBA" id="ARBA00009347"/>
    </source>
</evidence>
<dbReference type="PANTHER" id="PTHR43884">
    <property type="entry name" value="ACYL-COA DEHYDROGENASE"/>
    <property type="match status" value="1"/>
</dbReference>
<dbReference type="Gene3D" id="1.20.140.10">
    <property type="entry name" value="Butyryl-CoA Dehydrogenase, subunit A, domain 3"/>
    <property type="match status" value="1"/>
</dbReference>
<gene>
    <name evidence="10" type="ORF">HNQ57_003469</name>
</gene>
<keyword evidence="5 6" id="KW-0560">Oxidoreductase</keyword>
<feature type="domain" description="Acyl-CoA oxidase/dehydrogenase middle" evidence="8">
    <location>
        <begin position="119"/>
        <end position="191"/>
    </location>
</feature>
<evidence type="ECO:0000256" key="5">
    <source>
        <dbReference type="ARBA" id="ARBA00023002"/>
    </source>
</evidence>
<dbReference type="InterPro" id="IPR036250">
    <property type="entry name" value="AcylCo_DH-like_C"/>
</dbReference>
<dbReference type="InterPro" id="IPR009100">
    <property type="entry name" value="AcylCoA_DH/oxidase_NM_dom_sf"/>
</dbReference>
<dbReference type="PANTHER" id="PTHR43884:SF20">
    <property type="entry name" value="ACYL-COA DEHYDROGENASE FADE28"/>
    <property type="match status" value="1"/>
</dbReference>
<dbReference type="Proteomes" id="UP000536640">
    <property type="component" value="Unassembled WGS sequence"/>
</dbReference>
<dbReference type="CDD" id="cd00567">
    <property type="entry name" value="ACAD"/>
    <property type="match status" value="1"/>
</dbReference>
<dbReference type="EMBL" id="JACHHW010000015">
    <property type="protein sequence ID" value="MBB5189166.1"/>
    <property type="molecule type" value="Genomic_DNA"/>
</dbReference>
<evidence type="ECO:0000313" key="11">
    <source>
        <dbReference type="Proteomes" id="UP000536640"/>
    </source>
</evidence>
<evidence type="ECO:0000256" key="6">
    <source>
        <dbReference type="RuleBase" id="RU362125"/>
    </source>
</evidence>
<dbReference type="SUPFAM" id="SSF56645">
    <property type="entry name" value="Acyl-CoA dehydrogenase NM domain-like"/>
    <property type="match status" value="1"/>
</dbReference>
<keyword evidence="3 6" id="KW-0285">Flavoprotein</keyword>
<dbReference type="AlphaFoldDB" id="A0A840R9N5"/>
<evidence type="ECO:0000256" key="4">
    <source>
        <dbReference type="ARBA" id="ARBA00022827"/>
    </source>
</evidence>
<accession>A0A840R9N5</accession>
<dbReference type="InterPro" id="IPR006091">
    <property type="entry name" value="Acyl-CoA_Oxase/DH_mid-dom"/>
</dbReference>
<evidence type="ECO:0000259" key="9">
    <source>
        <dbReference type="Pfam" id="PF02771"/>
    </source>
</evidence>
<dbReference type="SUPFAM" id="SSF47203">
    <property type="entry name" value="Acyl-CoA dehydrogenase C-terminal domain-like"/>
    <property type="match status" value="1"/>
</dbReference>
<feature type="domain" description="Acyl-CoA dehydrogenase/oxidase C-terminal" evidence="7">
    <location>
        <begin position="237"/>
        <end position="366"/>
    </location>
</feature>
<evidence type="ECO:0000256" key="3">
    <source>
        <dbReference type="ARBA" id="ARBA00022630"/>
    </source>
</evidence>
<organism evidence="10 11">
    <name type="scientific">Zhongshania antarctica</name>
    <dbReference type="NCBI Taxonomy" id="641702"/>
    <lineage>
        <taxon>Bacteria</taxon>
        <taxon>Pseudomonadati</taxon>
        <taxon>Pseudomonadota</taxon>
        <taxon>Gammaproteobacteria</taxon>
        <taxon>Cellvibrionales</taxon>
        <taxon>Spongiibacteraceae</taxon>
        <taxon>Zhongshania</taxon>
    </lineage>
</organism>
<dbReference type="Gene3D" id="2.40.110.10">
    <property type="entry name" value="Butyryl-CoA Dehydrogenase, subunit A, domain 2"/>
    <property type="match status" value="1"/>
</dbReference>
<evidence type="ECO:0000256" key="1">
    <source>
        <dbReference type="ARBA" id="ARBA00001974"/>
    </source>
</evidence>
<dbReference type="Pfam" id="PF02771">
    <property type="entry name" value="Acyl-CoA_dh_N"/>
    <property type="match status" value="1"/>
</dbReference>
<dbReference type="Pfam" id="PF02770">
    <property type="entry name" value="Acyl-CoA_dh_M"/>
    <property type="match status" value="1"/>
</dbReference>
<name>A0A840R9N5_9GAMM</name>
<proteinExistence type="inferred from homology"/>
<evidence type="ECO:0000259" key="8">
    <source>
        <dbReference type="Pfam" id="PF02770"/>
    </source>
</evidence>